<keyword evidence="1" id="KW-0472">Membrane</keyword>
<organism evidence="2">
    <name type="scientific">Guillardia theta (strain CCMP2712)</name>
    <name type="common">Cryptophyte</name>
    <dbReference type="NCBI Taxonomy" id="905079"/>
    <lineage>
        <taxon>Eukaryota</taxon>
        <taxon>Cryptophyceae</taxon>
        <taxon>Pyrenomonadales</taxon>
        <taxon>Geminigeraceae</taxon>
        <taxon>Guillardia</taxon>
    </lineage>
</organism>
<dbReference type="Proteomes" id="UP000011087">
    <property type="component" value="Unassembled WGS sequence"/>
</dbReference>
<dbReference type="EnsemblProtists" id="EKX36465">
    <property type="protein sequence ID" value="EKX36465"/>
    <property type="gene ID" value="GUITHDRAFT_145735"/>
</dbReference>
<dbReference type="HOGENOM" id="CLU_613167_0_0_1"/>
<evidence type="ECO:0000256" key="1">
    <source>
        <dbReference type="SAM" id="Phobius"/>
    </source>
</evidence>
<name>L1IKY9_GUITC</name>
<feature type="transmembrane region" description="Helical" evidence="1">
    <location>
        <begin position="241"/>
        <end position="260"/>
    </location>
</feature>
<feature type="transmembrane region" description="Helical" evidence="1">
    <location>
        <begin position="167"/>
        <end position="186"/>
    </location>
</feature>
<dbReference type="RefSeq" id="XP_005823445.1">
    <property type="nucleotide sequence ID" value="XM_005823388.1"/>
</dbReference>
<dbReference type="KEGG" id="gtt:GUITHDRAFT_145735"/>
<reference evidence="3" key="3">
    <citation type="submission" date="2016-03" db="UniProtKB">
        <authorList>
            <consortium name="EnsemblProtists"/>
        </authorList>
    </citation>
    <scope>IDENTIFICATION</scope>
</reference>
<accession>L1IKY9</accession>
<reference evidence="2 4" key="1">
    <citation type="journal article" date="2012" name="Nature">
        <title>Algal genomes reveal evolutionary mosaicism and the fate of nucleomorphs.</title>
        <authorList>
            <consortium name="DOE Joint Genome Institute"/>
            <person name="Curtis B.A."/>
            <person name="Tanifuji G."/>
            <person name="Burki F."/>
            <person name="Gruber A."/>
            <person name="Irimia M."/>
            <person name="Maruyama S."/>
            <person name="Arias M.C."/>
            <person name="Ball S.G."/>
            <person name="Gile G.H."/>
            <person name="Hirakawa Y."/>
            <person name="Hopkins J.F."/>
            <person name="Kuo A."/>
            <person name="Rensing S.A."/>
            <person name="Schmutz J."/>
            <person name="Symeonidi A."/>
            <person name="Elias M."/>
            <person name="Eveleigh R.J."/>
            <person name="Herman E.K."/>
            <person name="Klute M.J."/>
            <person name="Nakayama T."/>
            <person name="Obornik M."/>
            <person name="Reyes-Prieto A."/>
            <person name="Armbrust E.V."/>
            <person name="Aves S.J."/>
            <person name="Beiko R.G."/>
            <person name="Coutinho P."/>
            <person name="Dacks J.B."/>
            <person name="Durnford D.G."/>
            <person name="Fast N.M."/>
            <person name="Green B.R."/>
            <person name="Grisdale C.J."/>
            <person name="Hempel F."/>
            <person name="Henrissat B."/>
            <person name="Hoppner M.P."/>
            <person name="Ishida K."/>
            <person name="Kim E."/>
            <person name="Koreny L."/>
            <person name="Kroth P.G."/>
            <person name="Liu Y."/>
            <person name="Malik S.B."/>
            <person name="Maier U.G."/>
            <person name="McRose D."/>
            <person name="Mock T."/>
            <person name="Neilson J.A."/>
            <person name="Onodera N.T."/>
            <person name="Poole A.M."/>
            <person name="Pritham E.J."/>
            <person name="Richards T.A."/>
            <person name="Rocap G."/>
            <person name="Roy S.W."/>
            <person name="Sarai C."/>
            <person name="Schaack S."/>
            <person name="Shirato S."/>
            <person name="Slamovits C.H."/>
            <person name="Spencer D.F."/>
            <person name="Suzuki S."/>
            <person name="Worden A.Z."/>
            <person name="Zauner S."/>
            <person name="Barry K."/>
            <person name="Bell C."/>
            <person name="Bharti A.K."/>
            <person name="Crow J.A."/>
            <person name="Grimwood J."/>
            <person name="Kramer R."/>
            <person name="Lindquist E."/>
            <person name="Lucas S."/>
            <person name="Salamov A."/>
            <person name="McFadden G.I."/>
            <person name="Lane C.E."/>
            <person name="Keeling P.J."/>
            <person name="Gray M.W."/>
            <person name="Grigoriev I.V."/>
            <person name="Archibald J.M."/>
        </authorList>
    </citation>
    <scope>NUCLEOTIDE SEQUENCE</scope>
    <source>
        <strain evidence="2 4">CCMP2712</strain>
    </source>
</reference>
<dbReference type="AlphaFoldDB" id="L1IKY9"/>
<keyword evidence="1" id="KW-1133">Transmembrane helix</keyword>
<evidence type="ECO:0000313" key="3">
    <source>
        <dbReference type="EnsemblProtists" id="EKX36465"/>
    </source>
</evidence>
<sequence>MLGEDEDEAGALMINNKPIESFIPLGEPEHGRQWVVSNARRGEERILWKEREEESMQRNAGTCVIVFRRRQSRREGRKGSWIEKTVGLLLISSLAQGIALGLAGLLAVRLKIVDALVPVDAEKSADLLSLEDEGFVEVAQGLALFFSAPIVALSVDNRSASNVQLQVISLLACIVGTLLLPIQHFVEGDDQSDSKHLQHHLLSSLKWMGFVIVHVGSAAVRPLMAVLVANQVRDGERQGSMIGWNYVSCTFGYCMSVVLFQFSLKIWVIGILLVSGRRNVGMSTIIMYTLMANNLLGEYSGPLIPNFWRLSGPHAGAGTELGEVRSRYDPYLTRIAKLYQDHHSRVGLENRQRTKLLWHIQSWSMNDKICIGSSRNSTVRSADLTGDDNSDCIEFGSNVVSFIGSLLGLMLFTCIHSGGIDLKLTVVKVELRGKLEDLKKENQSLQR</sequence>
<keyword evidence="4" id="KW-1185">Reference proteome</keyword>
<feature type="transmembrane region" description="Helical" evidence="1">
    <location>
        <begin position="206"/>
        <end position="229"/>
    </location>
</feature>
<dbReference type="EMBL" id="JH993073">
    <property type="protein sequence ID" value="EKX36465.1"/>
    <property type="molecule type" value="Genomic_DNA"/>
</dbReference>
<reference evidence="4" key="2">
    <citation type="submission" date="2012-11" db="EMBL/GenBank/DDBJ databases">
        <authorList>
            <person name="Kuo A."/>
            <person name="Curtis B.A."/>
            <person name="Tanifuji G."/>
            <person name="Burki F."/>
            <person name="Gruber A."/>
            <person name="Irimia M."/>
            <person name="Maruyama S."/>
            <person name="Arias M.C."/>
            <person name="Ball S.G."/>
            <person name="Gile G.H."/>
            <person name="Hirakawa Y."/>
            <person name="Hopkins J.F."/>
            <person name="Rensing S.A."/>
            <person name="Schmutz J."/>
            <person name="Symeonidi A."/>
            <person name="Elias M."/>
            <person name="Eveleigh R.J."/>
            <person name="Herman E.K."/>
            <person name="Klute M.J."/>
            <person name="Nakayama T."/>
            <person name="Obornik M."/>
            <person name="Reyes-Prieto A."/>
            <person name="Armbrust E.V."/>
            <person name="Aves S.J."/>
            <person name="Beiko R.G."/>
            <person name="Coutinho P."/>
            <person name="Dacks J.B."/>
            <person name="Durnford D.G."/>
            <person name="Fast N.M."/>
            <person name="Green B.R."/>
            <person name="Grisdale C."/>
            <person name="Hempe F."/>
            <person name="Henrissat B."/>
            <person name="Hoppner M.P."/>
            <person name="Ishida K.-I."/>
            <person name="Kim E."/>
            <person name="Koreny L."/>
            <person name="Kroth P.G."/>
            <person name="Liu Y."/>
            <person name="Malik S.-B."/>
            <person name="Maier U.G."/>
            <person name="McRose D."/>
            <person name="Mock T."/>
            <person name="Neilson J.A."/>
            <person name="Onodera N.T."/>
            <person name="Poole A.M."/>
            <person name="Pritham E.J."/>
            <person name="Richards T.A."/>
            <person name="Rocap G."/>
            <person name="Roy S.W."/>
            <person name="Sarai C."/>
            <person name="Schaack S."/>
            <person name="Shirato S."/>
            <person name="Slamovits C.H."/>
            <person name="Spencer D.F."/>
            <person name="Suzuki S."/>
            <person name="Worden A.Z."/>
            <person name="Zauner S."/>
            <person name="Barry K."/>
            <person name="Bell C."/>
            <person name="Bharti A.K."/>
            <person name="Crow J.A."/>
            <person name="Grimwood J."/>
            <person name="Kramer R."/>
            <person name="Lindquist E."/>
            <person name="Lucas S."/>
            <person name="Salamov A."/>
            <person name="McFadden G.I."/>
            <person name="Lane C.E."/>
            <person name="Keeling P.J."/>
            <person name="Gray M.W."/>
            <person name="Grigoriev I.V."/>
            <person name="Archibald J.M."/>
        </authorList>
    </citation>
    <scope>NUCLEOTIDE SEQUENCE</scope>
    <source>
        <strain evidence="4">CCMP2712</strain>
    </source>
</reference>
<evidence type="ECO:0000313" key="4">
    <source>
        <dbReference type="Proteomes" id="UP000011087"/>
    </source>
</evidence>
<feature type="transmembrane region" description="Helical" evidence="1">
    <location>
        <begin position="86"/>
        <end position="108"/>
    </location>
</feature>
<keyword evidence="1" id="KW-0812">Transmembrane</keyword>
<dbReference type="PaxDb" id="55529-EKX36465"/>
<proteinExistence type="predicted"/>
<dbReference type="GeneID" id="17293230"/>
<protein>
    <submittedName>
        <fullName evidence="2 3">Uncharacterized protein</fullName>
    </submittedName>
</protein>
<evidence type="ECO:0000313" key="2">
    <source>
        <dbReference type="EMBL" id="EKX36465.1"/>
    </source>
</evidence>
<feature type="transmembrane region" description="Helical" evidence="1">
    <location>
        <begin position="138"/>
        <end position="155"/>
    </location>
</feature>
<gene>
    <name evidence="2" type="ORF">GUITHDRAFT_145735</name>
</gene>